<evidence type="ECO:0000313" key="3">
    <source>
        <dbReference type="EMBL" id="CDS22292.1"/>
    </source>
</evidence>
<keyword evidence="2" id="KW-1133">Transmembrane helix</keyword>
<reference evidence="5" key="3">
    <citation type="submission" date="2020-10" db="UniProtKB">
        <authorList>
            <consortium name="WormBaseParasite"/>
        </authorList>
    </citation>
    <scope>IDENTIFICATION</scope>
</reference>
<evidence type="ECO:0000313" key="4">
    <source>
        <dbReference type="Proteomes" id="UP000492820"/>
    </source>
</evidence>
<name>A0A068WXD6_ECHGR</name>
<reference evidence="3" key="2">
    <citation type="submission" date="2014-06" db="EMBL/GenBank/DDBJ databases">
        <authorList>
            <person name="Aslett M."/>
        </authorList>
    </citation>
    <scope>NUCLEOTIDE SEQUENCE</scope>
</reference>
<proteinExistence type="predicted"/>
<sequence length="230" mass="25307">MAVKESGLELVAGLEDEVELTFSGKMDRFSHLCYDFPKALMDANEDEAMSAPKTDASSLLSGEGHKDDWSDKATSSSPESILMADTAPAAFSVTCSVLFPFSLPSVFFLSFLSRRQSYAALRLRIMLDGIGPFASSLTDGAEMSHMSLKHIHHGFKFHACIDEIAPSSLHVTACTHPPSLLSARHSVEQFLTRSNSQRIAMPLQRQPTSSFPDEIQHPTYIIRLLVRTCV</sequence>
<gene>
    <name evidence="3" type="ORF">EgrG_002027800</name>
</gene>
<dbReference type="EMBL" id="LK028586">
    <property type="protein sequence ID" value="CDS22292.1"/>
    <property type="molecule type" value="Genomic_DNA"/>
</dbReference>
<organism evidence="3">
    <name type="scientific">Echinococcus granulosus</name>
    <name type="common">Hydatid tapeworm</name>
    <dbReference type="NCBI Taxonomy" id="6210"/>
    <lineage>
        <taxon>Eukaryota</taxon>
        <taxon>Metazoa</taxon>
        <taxon>Spiralia</taxon>
        <taxon>Lophotrochozoa</taxon>
        <taxon>Platyhelminthes</taxon>
        <taxon>Cestoda</taxon>
        <taxon>Eucestoda</taxon>
        <taxon>Cyclophyllidea</taxon>
        <taxon>Taeniidae</taxon>
        <taxon>Echinococcus</taxon>
        <taxon>Echinococcus granulosus group</taxon>
    </lineage>
</organism>
<dbReference type="AlphaFoldDB" id="A0A068WXD6"/>
<feature type="transmembrane region" description="Helical" evidence="2">
    <location>
        <begin position="89"/>
        <end position="112"/>
    </location>
</feature>
<accession>A0A068WXD6</accession>
<keyword evidence="2" id="KW-0472">Membrane</keyword>
<keyword evidence="2" id="KW-0812">Transmembrane</keyword>
<dbReference type="Proteomes" id="UP000492820">
    <property type="component" value="Unassembled WGS sequence"/>
</dbReference>
<protein>
    <submittedName>
        <fullName evidence="3 5">Uncharacterized protein</fullName>
    </submittedName>
</protein>
<evidence type="ECO:0000313" key="5">
    <source>
        <dbReference type="WBParaSite" id="EgrG_002027800"/>
    </source>
</evidence>
<evidence type="ECO:0000256" key="1">
    <source>
        <dbReference type="SAM" id="MobiDB-lite"/>
    </source>
</evidence>
<dbReference type="WBParaSite" id="EgrG_002027800">
    <property type="protein sequence ID" value="EgrG_002027800"/>
    <property type="gene ID" value="EgrG_002027800"/>
</dbReference>
<feature type="region of interest" description="Disordered" evidence="1">
    <location>
        <begin position="51"/>
        <end position="73"/>
    </location>
</feature>
<reference evidence="3 4" key="1">
    <citation type="journal article" date="2013" name="Nature">
        <title>The genomes of four tapeworm species reveal adaptations to parasitism.</title>
        <authorList>
            <person name="Tsai I.J."/>
            <person name="Zarowiecki M."/>
            <person name="Holroyd N."/>
            <person name="Garciarrubio A."/>
            <person name="Sanchez-Flores A."/>
            <person name="Brooks K.L."/>
            <person name="Tracey A."/>
            <person name="Bobes R.J."/>
            <person name="Fragoso G."/>
            <person name="Sciutto E."/>
            <person name="Aslett M."/>
            <person name="Beasley H."/>
            <person name="Bennett H.M."/>
            <person name="Cai J."/>
            <person name="Camicia F."/>
            <person name="Clark R."/>
            <person name="Cucher M."/>
            <person name="De Silva N."/>
            <person name="Day T.A."/>
            <person name="Deplazes P."/>
            <person name="Estrada K."/>
            <person name="Fernandez C."/>
            <person name="Holland P.W."/>
            <person name="Hou J."/>
            <person name="Hu S."/>
            <person name="Huckvale T."/>
            <person name="Hung S.S."/>
            <person name="Kamenetzky L."/>
            <person name="Keane J.A."/>
            <person name="Kiss F."/>
            <person name="Koziol U."/>
            <person name="Lambert O."/>
            <person name="Liu K."/>
            <person name="Luo X."/>
            <person name="Luo Y."/>
            <person name="Macchiaroli N."/>
            <person name="Nichol S."/>
            <person name="Paps J."/>
            <person name="Parkinson J."/>
            <person name="Pouchkina-Stantcheva N."/>
            <person name="Riddiford N."/>
            <person name="Rosenzvit M."/>
            <person name="Salinas G."/>
            <person name="Wasmuth J.D."/>
            <person name="Zamanian M."/>
            <person name="Zheng Y."/>
            <person name="Cai X."/>
            <person name="Soberon X."/>
            <person name="Olson P.D."/>
            <person name="Laclette J.P."/>
            <person name="Brehm K."/>
            <person name="Berriman M."/>
            <person name="Garciarrubio A."/>
            <person name="Bobes R.J."/>
            <person name="Fragoso G."/>
            <person name="Sanchez-Flores A."/>
            <person name="Estrada K."/>
            <person name="Cevallos M.A."/>
            <person name="Morett E."/>
            <person name="Gonzalez V."/>
            <person name="Portillo T."/>
            <person name="Ochoa-Leyva A."/>
            <person name="Jose M.V."/>
            <person name="Sciutto E."/>
            <person name="Landa A."/>
            <person name="Jimenez L."/>
            <person name="Valdes V."/>
            <person name="Carrero J.C."/>
            <person name="Larralde C."/>
            <person name="Morales-Montor J."/>
            <person name="Limon-Lason J."/>
            <person name="Soberon X."/>
            <person name="Laclette J.P."/>
        </authorList>
    </citation>
    <scope>NUCLEOTIDE SEQUENCE [LARGE SCALE GENOMIC DNA]</scope>
</reference>
<evidence type="ECO:0000256" key="2">
    <source>
        <dbReference type="SAM" id="Phobius"/>
    </source>
</evidence>